<evidence type="ECO:0000256" key="1">
    <source>
        <dbReference type="SAM" id="MobiDB-lite"/>
    </source>
</evidence>
<evidence type="ECO:0000313" key="2">
    <source>
        <dbReference type="EMBL" id="SME99211.1"/>
    </source>
</evidence>
<accession>A0A1Y6B8Z6</accession>
<proteinExistence type="predicted"/>
<evidence type="ECO:0000313" key="3">
    <source>
        <dbReference type="Proteomes" id="UP000192917"/>
    </source>
</evidence>
<dbReference type="RefSeq" id="WP_085121321.1">
    <property type="nucleotide sequence ID" value="NZ_FWZX01000002.1"/>
</dbReference>
<name>A0A1Y6B8Z6_9PROT</name>
<keyword evidence="3" id="KW-1185">Reference proteome</keyword>
<dbReference type="NCBIfam" id="TIGR04371">
    <property type="entry name" value="methyltran_NanM"/>
    <property type="match status" value="1"/>
</dbReference>
<gene>
    <name evidence="2" type="ORF">SAMN05428998_102252</name>
</gene>
<reference evidence="2 3" key="1">
    <citation type="submission" date="2017-04" db="EMBL/GenBank/DDBJ databases">
        <authorList>
            <person name="Afonso C.L."/>
            <person name="Miller P.J."/>
            <person name="Scott M.A."/>
            <person name="Spackman E."/>
            <person name="Goraichik I."/>
            <person name="Dimitrov K.M."/>
            <person name="Suarez D.L."/>
            <person name="Swayne D.E."/>
        </authorList>
    </citation>
    <scope>NUCLEOTIDE SEQUENCE [LARGE SCALE GENOMIC DNA]</scope>
    <source>
        <strain evidence="2 3">USBA 355</strain>
    </source>
</reference>
<dbReference type="AlphaFoldDB" id="A0A1Y6B8Z6"/>
<dbReference type="EMBL" id="FWZX01000002">
    <property type="protein sequence ID" value="SME99211.1"/>
    <property type="molecule type" value="Genomic_DNA"/>
</dbReference>
<keyword evidence="2" id="KW-0808">Transferase</keyword>
<dbReference type="Proteomes" id="UP000192917">
    <property type="component" value="Unassembled WGS sequence"/>
</dbReference>
<protein>
    <submittedName>
        <fullName evidence="2">Putative sugar O-methyltransferase</fullName>
    </submittedName>
</protein>
<dbReference type="SUPFAM" id="SSF53335">
    <property type="entry name" value="S-adenosyl-L-methionine-dependent methyltransferases"/>
    <property type="match status" value="1"/>
</dbReference>
<dbReference type="InterPro" id="IPR030807">
    <property type="entry name" value="Methyltran_NanM"/>
</dbReference>
<sequence length="370" mass="39749">MTAPEQPDGLQDRDLQRRFQRVRDAVQAMSALPAGGVAAQATGYWRTALDDSRYLLDAGPAVVERLRRHCGFVTGVQSYDYRPDGPPERAAAIAEKLAVLRGLDVSDLFVPEARELGGFGVEIDGALVNLDTLRFYESLLAMDRGGALVPLRRGERRPVVMEIGPGWGGLAGALKRLFPDSTLVLVDLPQLFLLSATYLTTLFPDAKVAFATGPEALPAGSWAEHDFVFLPAALAGTLRPDHLDLAINTLSFQDMTAEQVSGWIATLAALDCPQLYSLNRRAPADPDAGAGVGDLHPLFEQAYWVNEVALLDGPFTDLGARAFKDKAGEQLGGAAPVDSSRPGQKAVSGGGPQDGSGYRHVVAWKKYRRS</sequence>
<feature type="region of interest" description="Disordered" evidence="1">
    <location>
        <begin position="331"/>
        <end position="360"/>
    </location>
</feature>
<keyword evidence="2" id="KW-0489">Methyltransferase</keyword>
<dbReference type="GO" id="GO:0032259">
    <property type="term" value="P:methylation"/>
    <property type="evidence" value="ECO:0007669"/>
    <property type="project" value="UniProtKB-KW"/>
</dbReference>
<dbReference type="GO" id="GO:0008168">
    <property type="term" value="F:methyltransferase activity"/>
    <property type="evidence" value="ECO:0007669"/>
    <property type="project" value="UniProtKB-KW"/>
</dbReference>
<organism evidence="2 3">
    <name type="scientific">Tistlia consotensis USBA 355</name>
    <dbReference type="NCBI Taxonomy" id="560819"/>
    <lineage>
        <taxon>Bacteria</taxon>
        <taxon>Pseudomonadati</taxon>
        <taxon>Pseudomonadota</taxon>
        <taxon>Alphaproteobacteria</taxon>
        <taxon>Rhodospirillales</taxon>
        <taxon>Rhodovibrionaceae</taxon>
        <taxon>Tistlia</taxon>
    </lineage>
</organism>
<dbReference type="STRING" id="560819.SAMN05428998_102252"/>
<dbReference type="InterPro" id="IPR029063">
    <property type="entry name" value="SAM-dependent_MTases_sf"/>
</dbReference>